<dbReference type="RefSeq" id="WP_003380299.1">
    <property type="nucleotide sequence ID" value="NZ_JAAMYB010000001.1"/>
</dbReference>
<protein>
    <submittedName>
        <fullName evidence="1">Uncharacterized protein</fullName>
    </submittedName>
</protein>
<accession>A0A9Q3YZJ9</accession>
<sequence>MSKKTVNLSLIEMFAIKHGLEMQLVIKENDLMVMEGTPIWKENIEKYKQLKKDVAHEKKLVKNFELYIKQFKENNNIK</sequence>
<dbReference type="AlphaFoldDB" id="A0A9Q3YZJ9"/>
<comment type="caution">
    <text evidence="1">The sequence shown here is derived from an EMBL/GenBank/DDBJ whole genome shotgun (WGS) entry which is preliminary data.</text>
</comment>
<reference evidence="1" key="1">
    <citation type="submission" date="2020-02" db="EMBL/GenBank/DDBJ databases">
        <authorList>
            <person name="Fillo S."/>
            <person name="Giordani F."/>
            <person name="Tonon E."/>
            <person name="Drigo I."/>
            <person name="Anselmo A."/>
            <person name="Fortunato A."/>
            <person name="Bano L."/>
            <person name="Lista F."/>
        </authorList>
    </citation>
    <scope>NUCLEOTIDE SEQUENCE</scope>
    <source>
        <strain evidence="1">IZSVe-TV_9877_3_12</strain>
    </source>
</reference>
<dbReference type="EMBL" id="JAAMYB010000001">
    <property type="protein sequence ID" value="MCD3194230.1"/>
    <property type="molecule type" value="Genomic_DNA"/>
</dbReference>
<proteinExistence type="predicted"/>
<evidence type="ECO:0000313" key="1">
    <source>
        <dbReference type="EMBL" id="MCD3194230.1"/>
    </source>
</evidence>
<evidence type="ECO:0000313" key="2">
    <source>
        <dbReference type="Proteomes" id="UP000813637"/>
    </source>
</evidence>
<gene>
    <name evidence="1" type="ORF">G8S53_02860</name>
</gene>
<dbReference type="Proteomes" id="UP000813637">
    <property type="component" value="Unassembled WGS sequence"/>
</dbReference>
<reference evidence="1" key="2">
    <citation type="journal article" date="2021" name="Microorganisms">
        <title>Extensive Genome Exploration of Clostridium botulinum Group III Field Strains.</title>
        <authorList>
            <person name="Fillo S."/>
            <person name="Giordani F."/>
            <person name="Tonon E."/>
            <person name="Drigo I."/>
            <person name="Anselmo A."/>
            <person name="Fortunato A."/>
            <person name="Lista F."/>
            <person name="Bano L."/>
        </authorList>
    </citation>
    <scope>NUCLEOTIDE SEQUENCE</scope>
    <source>
        <strain evidence="1">IZSVe-TV_9877_3_12</strain>
    </source>
</reference>
<name>A0A9Q3YZJ9_CLOBO</name>
<organism evidence="1 2">
    <name type="scientific">Clostridium botulinum C</name>
    <dbReference type="NCBI Taxonomy" id="36828"/>
    <lineage>
        <taxon>Bacteria</taxon>
        <taxon>Bacillati</taxon>
        <taxon>Bacillota</taxon>
        <taxon>Clostridia</taxon>
        <taxon>Eubacteriales</taxon>
        <taxon>Clostridiaceae</taxon>
        <taxon>Clostridium</taxon>
    </lineage>
</organism>